<sequence>MDPAVQNVVAENRLLTSVAKDQQLQVAGAQSLVAETLGPQESHPLYTQIHLTRDWDERRATLMAVREQKLRNAYDFLMAPGRFVDPEKPHTSDHRYETADGDFCCVHFEAMHFRSVESLQKVWEAVLFHYNNIEIDISERLGHTTVRDEYDSIDGSVGNIRVLSHANNCTAIESSIVTFSHLYMEDEEEFGGQAVGVLALDCIDEDELYPYFPSERVRLDTSGAIVVTASKGPDRDLSSEGELVVTLRRAAFVKLHNPQFLVCEATRQELQEGIGQWGDVLMKTIRSYVYGAP</sequence>
<dbReference type="EMBL" id="BSXT01003866">
    <property type="protein sequence ID" value="GMF55866.1"/>
    <property type="molecule type" value="Genomic_DNA"/>
</dbReference>
<dbReference type="AlphaFoldDB" id="A0A9W7D7G4"/>
<protein>
    <submittedName>
        <fullName evidence="1">Unnamed protein product</fullName>
    </submittedName>
</protein>
<evidence type="ECO:0000313" key="1">
    <source>
        <dbReference type="EMBL" id="GMF55866.1"/>
    </source>
</evidence>
<dbReference type="OrthoDB" id="117666at2759"/>
<reference evidence="1" key="1">
    <citation type="submission" date="2023-04" db="EMBL/GenBank/DDBJ databases">
        <title>Phytophthora fragariaefolia NBRC 109709.</title>
        <authorList>
            <person name="Ichikawa N."/>
            <person name="Sato H."/>
            <person name="Tonouchi N."/>
        </authorList>
    </citation>
    <scope>NUCLEOTIDE SEQUENCE</scope>
    <source>
        <strain evidence="1">NBRC 109709</strain>
    </source>
</reference>
<gene>
    <name evidence="1" type="ORF">Pfra01_002359300</name>
</gene>
<dbReference type="Proteomes" id="UP001165121">
    <property type="component" value="Unassembled WGS sequence"/>
</dbReference>
<keyword evidence="2" id="KW-1185">Reference proteome</keyword>
<evidence type="ECO:0000313" key="2">
    <source>
        <dbReference type="Proteomes" id="UP001165121"/>
    </source>
</evidence>
<proteinExistence type="predicted"/>
<comment type="caution">
    <text evidence="1">The sequence shown here is derived from an EMBL/GenBank/DDBJ whole genome shotgun (WGS) entry which is preliminary data.</text>
</comment>
<accession>A0A9W7D7G4</accession>
<name>A0A9W7D7G4_9STRA</name>
<organism evidence="1 2">
    <name type="scientific">Phytophthora fragariaefolia</name>
    <dbReference type="NCBI Taxonomy" id="1490495"/>
    <lineage>
        <taxon>Eukaryota</taxon>
        <taxon>Sar</taxon>
        <taxon>Stramenopiles</taxon>
        <taxon>Oomycota</taxon>
        <taxon>Peronosporomycetes</taxon>
        <taxon>Peronosporales</taxon>
        <taxon>Peronosporaceae</taxon>
        <taxon>Phytophthora</taxon>
    </lineage>
</organism>